<feature type="domain" description="Surface adhesin CshA non-repetitive" evidence="3">
    <location>
        <begin position="46"/>
        <end position="249"/>
    </location>
</feature>
<evidence type="ECO:0000259" key="4">
    <source>
        <dbReference type="Pfam" id="PF20674"/>
    </source>
</evidence>
<dbReference type="InterPro" id="IPR055354">
    <property type="entry name" value="DUF7507"/>
</dbReference>
<evidence type="ECO:0000259" key="5">
    <source>
        <dbReference type="Pfam" id="PF24346"/>
    </source>
</evidence>
<name>A0ABQ6K9D8_9MICO</name>
<dbReference type="Pfam" id="PF18651">
    <property type="entry name" value="CshA_NR2"/>
    <property type="match status" value="1"/>
</dbReference>
<organism evidence="6 7">
    <name type="scientific">Pseudolysinimonas kribbensis</name>
    <dbReference type="NCBI Taxonomy" id="433641"/>
    <lineage>
        <taxon>Bacteria</taxon>
        <taxon>Bacillati</taxon>
        <taxon>Actinomycetota</taxon>
        <taxon>Actinomycetes</taxon>
        <taxon>Micrococcales</taxon>
        <taxon>Microbacteriaceae</taxon>
        <taxon>Pseudolysinimonas</taxon>
    </lineage>
</organism>
<dbReference type="InterPro" id="IPR040683">
    <property type="entry name" value="CshA_NR2"/>
</dbReference>
<feature type="compositionally biased region" description="Low complexity" evidence="1">
    <location>
        <begin position="440"/>
        <end position="450"/>
    </location>
</feature>
<feature type="chain" id="PRO_5046616111" description="DUF11 domain-containing protein" evidence="2">
    <location>
        <begin position="27"/>
        <end position="450"/>
    </location>
</feature>
<dbReference type="InterPro" id="IPR048834">
    <property type="entry name" value="SpaA_pre-album"/>
</dbReference>
<dbReference type="Pfam" id="PF24346">
    <property type="entry name" value="DUF7507"/>
    <property type="match status" value="1"/>
</dbReference>
<evidence type="ECO:0000313" key="6">
    <source>
        <dbReference type="EMBL" id="GMA95447.1"/>
    </source>
</evidence>
<gene>
    <name evidence="6" type="ORF">GCM10025881_22710</name>
</gene>
<reference evidence="7" key="1">
    <citation type="journal article" date="2019" name="Int. J. Syst. Evol. Microbiol.">
        <title>The Global Catalogue of Microorganisms (GCM) 10K type strain sequencing project: providing services to taxonomists for standard genome sequencing and annotation.</title>
        <authorList>
            <consortium name="The Broad Institute Genomics Platform"/>
            <consortium name="The Broad Institute Genome Sequencing Center for Infectious Disease"/>
            <person name="Wu L."/>
            <person name="Ma J."/>
        </authorList>
    </citation>
    <scope>NUCLEOTIDE SEQUENCE [LARGE SCALE GENOMIC DNA]</scope>
    <source>
        <strain evidence="7">NBRC 108894</strain>
    </source>
</reference>
<dbReference type="Proteomes" id="UP001157034">
    <property type="component" value="Unassembled WGS sequence"/>
</dbReference>
<accession>A0ABQ6K9D8</accession>
<feature type="compositionally biased region" description="Basic residues" evidence="1">
    <location>
        <begin position="430"/>
        <end position="439"/>
    </location>
</feature>
<keyword evidence="2" id="KW-0732">Signal</keyword>
<dbReference type="Pfam" id="PF20674">
    <property type="entry name" value="SpaA_3"/>
    <property type="match status" value="1"/>
</dbReference>
<feature type="domain" description="SpaA-like prealbumin fold" evidence="4">
    <location>
        <begin position="254"/>
        <end position="367"/>
    </location>
</feature>
<feature type="signal peptide" evidence="2">
    <location>
        <begin position="1"/>
        <end position="26"/>
    </location>
</feature>
<evidence type="ECO:0000256" key="1">
    <source>
        <dbReference type="SAM" id="MobiDB-lite"/>
    </source>
</evidence>
<evidence type="ECO:0000256" key="2">
    <source>
        <dbReference type="SAM" id="SignalP"/>
    </source>
</evidence>
<sequence length="450" mass="45101">MVLATTIAAAGLTLGLATAGAGPAAAAANGCGYADTSANNGTHASTICWFDFSAFDATEARSTEGQPIEIALDGGLVADFTVKVTNLPNSVPMNFEARSTPLETRFAFGTDAYRGIPGLNALYSLASPSGNKAAKITFDDIRVTDAQGDPVAGYSFVAADAEDNVRGESFAWSSDKPLNEIERLAPNGGWGCKNPVGLGTTSVTCAGTGVGGTTIAGGKSTALLVAADTPTTFATTWVTSARSAIAIGVQTAKLTVVKQVASRIDPADSFTVSAEDSTGAVVGQATTGTAGSASTPGLVVAPGSTYTLGESAADGSATNLADYVTPSWSCTNTAAGSTTVLPSGTGSTTTVTPAAGDDITCTVTNTAKATGISLQKLAAPPVDASGDGITDAGDTIVYSFVVTNTGQTDIDTVAIDDPKVGTVSCPPAPSRRRASRRARPTLPTSSRRRT</sequence>
<feature type="region of interest" description="Disordered" evidence="1">
    <location>
        <begin position="418"/>
        <end position="450"/>
    </location>
</feature>
<protein>
    <recommendedName>
        <fullName evidence="8">DUF11 domain-containing protein</fullName>
    </recommendedName>
</protein>
<proteinExistence type="predicted"/>
<dbReference type="EMBL" id="BSVB01000001">
    <property type="protein sequence ID" value="GMA95447.1"/>
    <property type="molecule type" value="Genomic_DNA"/>
</dbReference>
<keyword evidence="7" id="KW-1185">Reference proteome</keyword>
<feature type="domain" description="DUF7507" evidence="5">
    <location>
        <begin position="384"/>
        <end position="428"/>
    </location>
</feature>
<evidence type="ECO:0008006" key="8">
    <source>
        <dbReference type="Google" id="ProtNLM"/>
    </source>
</evidence>
<comment type="caution">
    <text evidence="6">The sequence shown here is derived from an EMBL/GenBank/DDBJ whole genome shotgun (WGS) entry which is preliminary data.</text>
</comment>
<evidence type="ECO:0000313" key="7">
    <source>
        <dbReference type="Proteomes" id="UP001157034"/>
    </source>
</evidence>
<evidence type="ECO:0000259" key="3">
    <source>
        <dbReference type="Pfam" id="PF18651"/>
    </source>
</evidence>